<dbReference type="InterPro" id="IPR011009">
    <property type="entry name" value="Kinase-like_dom_sf"/>
</dbReference>
<dbReference type="GO" id="GO:0004812">
    <property type="term" value="F:aminoacyl-tRNA ligase activity"/>
    <property type="evidence" value="ECO:0007669"/>
    <property type="project" value="UniProtKB-KW"/>
</dbReference>
<dbReference type="PANTHER" id="PTHR43289">
    <property type="entry name" value="MITOGEN-ACTIVATED PROTEIN KINASE KINASE KINASE 20-RELATED"/>
    <property type="match status" value="1"/>
</dbReference>
<feature type="transmembrane region" description="Helical" evidence="8">
    <location>
        <begin position="326"/>
        <end position="344"/>
    </location>
</feature>
<dbReference type="Pfam" id="PF00069">
    <property type="entry name" value="Pkinase"/>
    <property type="match status" value="1"/>
</dbReference>
<dbReference type="EMBL" id="NIDE01000012">
    <property type="protein sequence ID" value="OWK38940.1"/>
    <property type="molecule type" value="Genomic_DNA"/>
</dbReference>
<keyword evidence="1" id="KW-0433">Leucine-rich repeat</keyword>
<evidence type="ECO:0000256" key="3">
    <source>
        <dbReference type="ARBA" id="ARBA00022737"/>
    </source>
</evidence>
<dbReference type="EMBL" id="NIDE01000012">
    <property type="protein sequence ID" value="OWK38974.1"/>
    <property type="molecule type" value="Genomic_DNA"/>
</dbReference>
<feature type="region of interest" description="Disordered" evidence="7">
    <location>
        <begin position="607"/>
        <end position="643"/>
    </location>
</feature>
<dbReference type="GO" id="GO:0005524">
    <property type="term" value="F:ATP binding"/>
    <property type="evidence" value="ECO:0007669"/>
    <property type="project" value="UniProtKB-KW"/>
</dbReference>
<evidence type="ECO:0000313" key="10">
    <source>
        <dbReference type="EMBL" id="OWK38940.1"/>
    </source>
</evidence>
<keyword evidence="10" id="KW-0436">Ligase</keyword>
<evidence type="ECO:0000256" key="2">
    <source>
        <dbReference type="ARBA" id="ARBA00022679"/>
    </source>
</evidence>
<keyword evidence="6" id="KW-0067">ATP-binding</keyword>
<keyword evidence="4" id="KW-0547">Nucleotide-binding</keyword>
<dbReference type="InterPro" id="IPR000719">
    <property type="entry name" value="Prot_kinase_dom"/>
</dbReference>
<evidence type="ECO:0000313" key="11">
    <source>
        <dbReference type="EMBL" id="OWK38974.1"/>
    </source>
</evidence>
<evidence type="ECO:0000256" key="4">
    <source>
        <dbReference type="ARBA" id="ARBA00022741"/>
    </source>
</evidence>
<dbReference type="SUPFAM" id="SSF52047">
    <property type="entry name" value="RNI-like"/>
    <property type="match status" value="1"/>
</dbReference>
<dbReference type="RefSeq" id="WP_088257183.1">
    <property type="nucleotide sequence ID" value="NZ_NIDE01000012.1"/>
</dbReference>
<dbReference type="InterPro" id="IPR032675">
    <property type="entry name" value="LRR_dom_sf"/>
</dbReference>
<dbReference type="GO" id="GO:0004674">
    <property type="term" value="F:protein serine/threonine kinase activity"/>
    <property type="evidence" value="ECO:0007669"/>
    <property type="project" value="TreeGrafter"/>
</dbReference>
<evidence type="ECO:0000259" key="9">
    <source>
        <dbReference type="PROSITE" id="PS50011"/>
    </source>
</evidence>
<dbReference type="InterPro" id="IPR001611">
    <property type="entry name" value="Leu-rich_rpt"/>
</dbReference>
<dbReference type="CDD" id="cd14014">
    <property type="entry name" value="STKc_PknB_like"/>
    <property type="match status" value="1"/>
</dbReference>
<reference evidence="12" key="1">
    <citation type="submission" date="2017-06" db="EMBL/GenBank/DDBJ databases">
        <title>Genome analysis of Fimbriiglobus ruber SP5, the first member of the order Planctomycetales with confirmed chitinolytic capability.</title>
        <authorList>
            <person name="Ravin N.V."/>
            <person name="Rakitin A.L."/>
            <person name="Ivanova A.A."/>
            <person name="Beletsky A.V."/>
            <person name="Kulichevskaya I.S."/>
            <person name="Mardanov A.V."/>
            <person name="Dedysh S.N."/>
        </authorList>
    </citation>
    <scope>NUCLEOTIDE SEQUENCE [LARGE SCALE GENOMIC DNA]</scope>
    <source>
        <strain evidence="12">SP5</strain>
    </source>
</reference>
<evidence type="ECO:0000256" key="5">
    <source>
        <dbReference type="ARBA" id="ARBA00022777"/>
    </source>
</evidence>
<dbReference type="OrthoDB" id="6111975at2"/>
<keyword evidence="2" id="KW-0808">Transferase</keyword>
<evidence type="ECO:0000256" key="7">
    <source>
        <dbReference type="SAM" id="MobiDB-lite"/>
    </source>
</evidence>
<gene>
    <name evidence="10" type="ORF">FRUB_06316</name>
    <name evidence="11" type="ORF">FRUB_06350</name>
</gene>
<evidence type="ECO:0000313" key="12">
    <source>
        <dbReference type="Proteomes" id="UP000214646"/>
    </source>
</evidence>
<keyword evidence="8" id="KW-0472">Membrane</keyword>
<evidence type="ECO:0000256" key="1">
    <source>
        <dbReference type="ARBA" id="ARBA00022614"/>
    </source>
</evidence>
<comment type="caution">
    <text evidence="10">The sequence shown here is derived from an EMBL/GenBank/DDBJ whole genome shotgun (WGS) entry which is preliminary data.</text>
</comment>
<dbReference type="Gene3D" id="3.80.10.10">
    <property type="entry name" value="Ribonuclease Inhibitor"/>
    <property type="match status" value="2"/>
</dbReference>
<accession>A0A225DBH6</accession>
<proteinExistence type="predicted"/>
<evidence type="ECO:0000256" key="8">
    <source>
        <dbReference type="SAM" id="Phobius"/>
    </source>
</evidence>
<dbReference type="Proteomes" id="UP000214646">
    <property type="component" value="Unassembled WGS sequence"/>
</dbReference>
<protein>
    <submittedName>
        <fullName evidence="10">Alanyl-tRNA synthetase</fullName>
    </submittedName>
</protein>
<keyword evidence="3" id="KW-0677">Repeat</keyword>
<dbReference type="AlphaFoldDB" id="A0A225DBH6"/>
<dbReference type="SUPFAM" id="SSF56112">
    <property type="entry name" value="Protein kinase-like (PK-like)"/>
    <property type="match status" value="1"/>
</dbReference>
<evidence type="ECO:0000256" key="6">
    <source>
        <dbReference type="ARBA" id="ARBA00022840"/>
    </source>
</evidence>
<dbReference type="Pfam" id="PF13516">
    <property type="entry name" value="LRR_6"/>
    <property type="match status" value="2"/>
</dbReference>
<name>A0A225DBH6_9BACT</name>
<reference evidence="10" key="2">
    <citation type="journal article" date="2018" name="Appl. Environ. Microbiol.">
        <title>Genome Analysis of Fimbriiglobus ruber SP5(T), a Planctomycete with Confirmed Chitinolytic Capability.</title>
        <authorList>
            <person name="Ravin N.V."/>
            <person name="Rakitin A.L."/>
            <person name="Ivanova A.A."/>
            <person name="Beletsky A.V."/>
            <person name="Kulichevskaya I.S."/>
            <person name="Mardanov A.V."/>
            <person name="Dedysh S.N."/>
        </authorList>
    </citation>
    <scope>NUCLEOTIDE SEQUENCE</scope>
    <source>
        <strain evidence="10">SP5</strain>
    </source>
</reference>
<dbReference type="Gene3D" id="1.10.510.10">
    <property type="entry name" value="Transferase(Phosphotransferase) domain 1"/>
    <property type="match status" value="1"/>
</dbReference>
<keyword evidence="10" id="KW-0030">Aminoacyl-tRNA synthetase</keyword>
<keyword evidence="12" id="KW-1185">Reference proteome</keyword>
<organism evidence="10 12">
    <name type="scientific">Fimbriiglobus ruber</name>
    <dbReference type="NCBI Taxonomy" id="1908690"/>
    <lineage>
        <taxon>Bacteria</taxon>
        <taxon>Pseudomonadati</taxon>
        <taxon>Planctomycetota</taxon>
        <taxon>Planctomycetia</taxon>
        <taxon>Gemmatales</taxon>
        <taxon>Gemmataceae</taxon>
        <taxon>Fimbriiglobus</taxon>
    </lineage>
</organism>
<keyword evidence="8" id="KW-1133">Transmembrane helix</keyword>
<dbReference type="PROSITE" id="PS50011">
    <property type="entry name" value="PROTEIN_KINASE_DOM"/>
    <property type="match status" value="1"/>
</dbReference>
<keyword evidence="8" id="KW-0812">Transmembrane</keyword>
<feature type="domain" description="Protein kinase" evidence="9">
    <location>
        <begin position="22"/>
        <end position="309"/>
    </location>
</feature>
<keyword evidence="5" id="KW-0418">Kinase</keyword>
<dbReference type="PANTHER" id="PTHR43289:SF6">
    <property type="entry name" value="SERINE_THREONINE-PROTEIN KINASE NEKL-3"/>
    <property type="match status" value="1"/>
</dbReference>
<sequence>MADPDRPNLPVIPPASRSARAYKFQKILGDGGQGVVWEVYVPEYNSCVAVKVAKWPRDEVGQYRLADEADILKQIRAYENKHHGYKHIVRYIAQGILEDSKACLVMERIEGKRLSDYLVPDARLPWRGTFRLMAGAARALELVHDELGRIHGDFKPENLVITTDGIVKLLDFGQCRAVSQDNNSIANRLLRWTGYCLRWLGRKNRSVPYGIRLAGNRYADPWEDSTFPGDIYSLGAVLYRCLTGEFITETRGFYEVTGSLLRKGWHEGYDFPLQVVSLLEKCLQRPDFRPTARELAEELAAIASNEEYYTLITNSRKPSYRTFRPLLIIGTVIVALLIAAFWALDSRPKQTSGQIGDGSIPSVNKDLVSKTGGEVPPPPGSLAQDLKAAEYVLSIGGTICINNEITAPSIPLPKEFKLTYVELSKNGKIDDDGLKVFKGCLYLKHLGLGRTSVGDEGVAYFSGISSLTNLNLFGTKVTDKGLASFKMCKDLDTLQLGETDITDSGLIYLQNCTQLANVSFEFSKLIGPGLVQFENQKNLRFLNLHNLPVTDDDLKFFYKCESLRRINLIGTKVSAKGLDELKKALPACEIAWPNDGDLYPKDKEASLPIEKTDNPLPVEKKKTDSPPEIKDKDPGPEIPLDRPEVVEKPKEKPINKIDALKQALKDKNIQPLPESTLAAIAKITPNNLTDNRYTDKPGMLCSSGGFFKTVGGYDLYLSSEAKAPFVFQLPVKPKYVIFFPADGTPPTLIPKAIYTNGDRVAADRPGTYAVPSR</sequence>